<feature type="binding site" evidence="16">
    <location>
        <position position="56"/>
    </location>
    <ligand>
        <name>substrate</name>
    </ligand>
</feature>
<sequence length="229" mass="26938">MRKIILDTETTGINQIGKHYSGHKIIEIGAVEMINRTLTNNNFHVYLNPNRSISEESFNIHGISNEFLKYKPTFKEILDKFIKYIYGSKIIIHNAKFDIEFINYELFLLKRKDKISDYCKIVDSLIIARKIFPGKNNSLNSLCNYYGINIKKRKKHGALKDAKILANVYLYLTSNQKKLFKNEKTKKKIIFNKNTKNKKKKLKIIFASKKELELNKKYKNILNKNLLIK</sequence>
<dbReference type="RefSeq" id="WP_274360395.1">
    <property type="nucleotide sequence ID" value="NZ_CP110496.1"/>
</dbReference>
<name>A0AAX3N939_9ENTR</name>
<dbReference type="InterPro" id="IPR006054">
    <property type="entry name" value="DnaQ"/>
</dbReference>
<protein>
    <recommendedName>
        <fullName evidence="3 18">DNA polymerase III subunit epsilon</fullName>
        <ecNumber evidence="2 18">2.7.7.7</ecNumber>
    </recommendedName>
</protein>
<keyword evidence="12 18" id="KW-0239">DNA-directed DNA polymerase</keyword>
<evidence type="ECO:0000313" key="21">
    <source>
        <dbReference type="Proteomes" id="UP001214992"/>
    </source>
</evidence>
<evidence type="ECO:0000313" key="20">
    <source>
        <dbReference type="EMBL" id="WDI78370.1"/>
    </source>
</evidence>
<dbReference type="InterPro" id="IPR006309">
    <property type="entry name" value="DnaQ_proteo"/>
</dbReference>
<evidence type="ECO:0000256" key="7">
    <source>
        <dbReference type="ARBA" id="ARBA00022722"/>
    </source>
</evidence>
<evidence type="ECO:0000256" key="13">
    <source>
        <dbReference type="ARBA" id="ARBA00023211"/>
    </source>
</evidence>
<evidence type="ECO:0000256" key="1">
    <source>
        <dbReference type="ARBA" id="ARBA00001936"/>
    </source>
</evidence>
<organism evidence="20 21">
    <name type="scientific">Candidatus Purcelliella pentastirinorum</name>
    <dbReference type="NCBI Taxonomy" id="472834"/>
    <lineage>
        <taxon>Bacteria</taxon>
        <taxon>Pseudomonadati</taxon>
        <taxon>Pseudomonadota</taxon>
        <taxon>Gammaproteobacteria</taxon>
        <taxon>Enterobacterales</taxon>
        <taxon>Enterobacteriaceae</taxon>
        <taxon>Candidatus Purcelliella</taxon>
    </lineage>
</organism>
<dbReference type="GO" id="GO:0003887">
    <property type="term" value="F:DNA-directed DNA polymerase activity"/>
    <property type="evidence" value="ECO:0007669"/>
    <property type="project" value="UniProtKB-KW"/>
</dbReference>
<dbReference type="PANTHER" id="PTHR30231">
    <property type="entry name" value="DNA POLYMERASE III SUBUNIT EPSILON"/>
    <property type="match status" value="1"/>
</dbReference>
<feature type="domain" description="Exonuclease" evidence="19">
    <location>
        <begin position="2"/>
        <end position="178"/>
    </location>
</feature>
<evidence type="ECO:0000256" key="2">
    <source>
        <dbReference type="ARBA" id="ARBA00012417"/>
    </source>
</evidence>
<dbReference type="SUPFAM" id="SSF53098">
    <property type="entry name" value="Ribonuclease H-like"/>
    <property type="match status" value="1"/>
</dbReference>
<dbReference type="GO" id="GO:0008408">
    <property type="term" value="F:3'-5' exonuclease activity"/>
    <property type="evidence" value="ECO:0007669"/>
    <property type="project" value="TreeGrafter"/>
</dbReference>
<feature type="binding site" evidence="16">
    <location>
        <position position="61"/>
    </location>
    <ligand>
        <name>substrate</name>
    </ligand>
</feature>
<evidence type="ECO:0000256" key="14">
    <source>
        <dbReference type="ARBA" id="ARBA00049244"/>
    </source>
</evidence>
<dbReference type="PANTHER" id="PTHR30231:SF41">
    <property type="entry name" value="DNA POLYMERASE III SUBUNIT EPSILON"/>
    <property type="match status" value="1"/>
</dbReference>
<evidence type="ECO:0000256" key="17">
    <source>
        <dbReference type="PIRSR" id="PIRSR606309-3"/>
    </source>
</evidence>
<evidence type="ECO:0000256" key="18">
    <source>
        <dbReference type="RuleBase" id="RU364087"/>
    </source>
</evidence>
<evidence type="ECO:0000256" key="3">
    <source>
        <dbReference type="ARBA" id="ARBA00020352"/>
    </source>
</evidence>
<dbReference type="NCBIfam" id="TIGR01406">
    <property type="entry name" value="dnaQ_proteo"/>
    <property type="match status" value="1"/>
</dbReference>
<evidence type="ECO:0000256" key="5">
    <source>
        <dbReference type="ARBA" id="ARBA00022695"/>
    </source>
</evidence>
<feature type="binding site" evidence="17">
    <location>
        <position position="161"/>
    </location>
    <ligand>
        <name>a divalent metal cation</name>
        <dbReference type="ChEBI" id="CHEBI:60240"/>
        <label>1</label>
        <note>catalytic</note>
    </ligand>
</feature>
<dbReference type="InterPro" id="IPR036397">
    <property type="entry name" value="RNaseH_sf"/>
</dbReference>
<feature type="binding site" evidence="17">
    <location>
        <position position="7"/>
    </location>
    <ligand>
        <name>a divalent metal cation</name>
        <dbReference type="ChEBI" id="CHEBI:60240"/>
        <label>1</label>
        <note>catalytic</note>
    </ligand>
</feature>
<dbReference type="CDD" id="cd06131">
    <property type="entry name" value="DNA_pol_III_epsilon_Ecoli_like"/>
    <property type="match status" value="1"/>
</dbReference>
<keyword evidence="8 17" id="KW-0479">Metal-binding</keyword>
<feature type="binding site" evidence="16">
    <location>
        <position position="161"/>
    </location>
    <ligand>
        <name>substrate</name>
    </ligand>
</feature>
<evidence type="ECO:0000256" key="4">
    <source>
        <dbReference type="ARBA" id="ARBA00022679"/>
    </source>
</evidence>
<proteinExistence type="predicted"/>
<comment type="cofactor">
    <cofactor evidence="17">
        <name>Mg(2+)</name>
        <dbReference type="ChEBI" id="CHEBI:18420"/>
    </cofactor>
    <cofactor evidence="17">
        <name>Mn(2+)</name>
        <dbReference type="ChEBI" id="CHEBI:29035"/>
    </cofactor>
    <text evidence="17">Binds 2 divalent metal cations. Magnesium or manganese.</text>
</comment>
<feature type="binding site" evidence="16">
    <location>
        <position position="9"/>
    </location>
    <ligand>
        <name>substrate</name>
    </ligand>
</feature>
<evidence type="ECO:0000256" key="11">
    <source>
        <dbReference type="ARBA" id="ARBA00022842"/>
    </source>
</evidence>
<dbReference type="EC" id="2.7.7.7" evidence="2 18"/>
<evidence type="ECO:0000256" key="10">
    <source>
        <dbReference type="ARBA" id="ARBA00022839"/>
    </source>
</evidence>
<feature type="binding site" evidence="17">
    <location>
        <position position="9"/>
    </location>
    <ligand>
        <name>a divalent metal cation</name>
        <dbReference type="ChEBI" id="CHEBI:60240"/>
        <label>1</label>
        <note>catalytic</note>
    </ligand>
</feature>
<keyword evidence="6 18" id="KW-0235">DNA replication</keyword>
<feature type="binding site" evidence="16">
    <location>
        <position position="7"/>
    </location>
    <ligand>
        <name>substrate</name>
    </ligand>
</feature>
<keyword evidence="9 18" id="KW-0378">Hydrolase</keyword>
<dbReference type="AlphaFoldDB" id="A0AAX3N939"/>
<keyword evidence="11 17" id="KW-0460">Magnesium</keyword>
<dbReference type="Pfam" id="PF00929">
    <property type="entry name" value="RNase_T"/>
    <property type="match status" value="1"/>
</dbReference>
<accession>A0AAX3N939</accession>
<dbReference type="SMART" id="SM00479">
    <property type="entry name" value="EXOIII"/>
    <property type="match status" value="1"/>
</dbReference>
<gene>
    <name evidence="18 20" type="primary">dnaQ</name>
    <name evidence="20" type="ORF">ONB71_01490</name>
</gene>
<evidence type="ECO:0000256" key="16">
    <source>
        <dbReference type="PIRSR" id="PIRSR606309-2"/>
    </source>
</evidence>
<keyword evidence="13 17" id="KW-0464">Manganese</keyword>
<dbReference type="NCBIfam" id="TIGR00573">
    <property type="entry name" value="dnaq"/>
    <property type="match status" value="1"/>
</dbReference>
<comment type="subunit">
    <text evidence="18">The DNA polymerase holoenzyme is a complex that contains 10 different types of subunits. These subunits are organized into 3 functionally essential subassemblies: the pol III core, the beta sliding clamp processivity factor and the clamp-loading complex. The pol III core (subunits alpha,epsilon and theta) contains the polymerase and the 3'-5' exonuclease proofreading activities. The polymerase is tethered to the template via the sliding clamp processivity factor. The clamp-loading complex assembles the beta processivity factor onto the primer template and plays a central role in the organization and communication at the replication fork. This complex contains delta, delta', psi and chi, and copies of either or both of two different DnaX proteins, gamma and tau.</text>
</comment>
<dbReference type="EMBL" id="CP110496">
    <property type="protein sequence ID" value="WDI78370.1"/>
    <property type="molecule type" value="Genomic_DNA"/>
</dbReference>
<evidence type="ECO:0000256" key="12">
    <source>
        <dbReference type="ARBA" id="ARBA00022932"/>
    </source>
</evidence>
<dbReference type="GO" id="GO:0046872">
    <property type="term" value="F:metal ion binding"/>
    <property type="evidence" value="ECO:0007669"/>
    <property type="project" value="UniProtKB-KW"/>
</dbReference>
<keyword evidence="7 18" id="KW-0540">Nuclease</keyword>
<keyword evidence="10 18" id="KW-0269">Exonuclease</keyword>
<keyword evidence="5 18" id="KW-0548">Nucleotidyltransferase</keyword>
<feature type="active site" description="Proton acceptor" evidence="15">
    <location>
        <position position="156"/>
    </location>
</feature>
<dbReference type="Proteomes" id="UP001214992">
    <property type="component" value="Chromosome"/>
</dbReference>
<dbReference type="GO" id="GO:0005829">
    <property type="term" value="C:cytosol"/>
    <property type="evidence" value="ECO:0007669"/>
    <property type="project" value="TreeGrafter"/>
</dbReference>
<comment type="catalytic activity">
    <reaction evidence="14 18">
        <text>DNA(n) + a 2'-deoxyribonucleoside 5'-triphosphate = DNA(n+1) + diphosphate</text>
        <dbReference type="Rhea" id="RHEA:22508"/>
        <dbReference type="Rhea" id="RHEA-COMP:17339"/>
        <dbReference type="Rhea" id="RHEA-COMP:17340"/>
        <dbReference type="ChEBI" id="CHEBI:33019"/>
        <dbReference type="ChEBI" id="CHEBI:61560"/>
        <dbReference type="ChEBI" id="CHEBI:173112"/>
        <dbReference type="EC" id="2.7.7.7"/>
    </reaction>
</comment>
<dbReference type="NCBIfam" id="NF004316">
    <property type="entry name" value="PRK05711.1"/>
    <property type="match status" value="1"/>
</dbReference>
<dbReference type="Gene3D" id="3.30.420.10">
    <property type="entry name" value="Ribonuclease H-like superfamily/Ribonuclease H"/>
    <property type="match status" value="1"/>
</dbReference>
<comment type="cofactor">
    <cofactor evidence="1 18">
        <name>Mn(2+)</name>
        <dbReference type="ChEBI" id="CHEBI:29035"/>
    </cofactor>
</comment>
<comment type="function">
    <text evidence="18">DNA polymerase III is a complex, multichain enzyme responsible for most of the replicative synthesis in bacteria. The epsilon subunit contain the editing function and is a proofreading 3'-5' exonuclease.</text>
</comment>
<evidence type="ECO:0000256" key="15">
    <source>
        <dbReference type="PIRSR" id="PIRSR606309-1"/>
    </source>
</evidence>
<dbReference type="GO" id="GO:0045004">
    <property type="term" value="P:DNA replication proofreading"/>
    <property type="evidence" value="ECO:0007669"/>
    <property type="project" value="TreeGrafter"/>
</dbReference>
<evidence type="ECO:0000256" key="9">
    <source>
        <dbReference type="ARBA" id="ARBA00022801"/>
    </source>
</evidence>
<evidence type="ECO:0000259" key="19">
    <source>
        <dbReference type="SMART" id="SM00479"/>
    </source>
</evidence>
<keyword evidence="4 18" id="KW-0808">Transferase</keyword>
<reference evidence="20" key="1">
    <citation type="submission" date="2022-11" db="EMBL/GenBank/DDBJ databases">
        <title>Genomic comparisons reveal selection pressure and functional variation between nutritional endosymbionts of cave-adapted and epigean Hawaiian planthoppers.</title>
        <authorList>
            <person name="Gossett J.M."/>
            <person name="Porter M.L."/>
            <person name="Vasquez Y."/>
            <person name="Bennett G.M."/>
            <person name="Chong R.A."/>
        </authorList>
    </citation>
    <scope>NUCLEOTIDE SEQUENCE</scope>
    <source>
        <strain evidence="20">OPOL2</strain>
    </source>
</reference>
<dbReference type="GO" id="GO:0003677">
    <property type="term" value="F:DNA binding"/>
    <property type="evidence" value="ECO:0007669"/>
    <property type="project" value="InterPro"/>
</dbReference>
<evidence type="ECO:0000256" key="6">
    <source>
        <dbReference type="ARBA" id="ARBA00022705"/>
    </source>
</evidence>
<evidence type="ECO:0000256" key="8">
    <source>
        <dbReference type="ARBA" id="ARBA00022723"/>
    </source>
</evidence>
<dbReference type="InterPro" id="IPR013520">
    <property type="entry name" value="Ribonucl_H"/>
</dbReference>
<dbReference type="FunFam" id="3.30.420.10:FF:000012">
    <property type="entry name" value="DNA polymerase III subunit epsilon"/>
    <property type="match status" value="1"/>
</dbReference>
<dbReference type="InterPro" id="IPR012337">
    <property type="entry name" value="RNaseH-like_sf"/>
</dbReference>